<dbReference type="EMBL" id="VFPQ01000001">
    <property type="protein sequence ID" value="TQM75090.1"/>
    <property type="molecule type" value="Genomic_DNA"/>
</dbReference>
<gene>
    <name evidence="2" type="ORF">FHX40_1789</name>
</gene>
<accession>A0A543IWZ2</accession>
<protein>
    <recommendedName>
        <fullName evidence="4">MFS transporter</fullName>
    </recommendedName>
</protein>
<keyword evidence="3" id="KW-1185">Reference proteome</keyword>
<evidence type="ECO:0000313" key="2">
    <source>
        <dbReference type="EMBL" id="TQM75090.1"/>
    </source>
</evidence>
<evidence type="ECO:0000313" key="3">
    <source>
        <dbReference type="Proteomes" id="UP000319213"/>
    </source>
</evidence>
<name>A0A543IWZ2_9ACTN</name>
<sequence length="108" mass="10359">MITAAALAAGVGSAVSQALYATTNQQHIPPEALGRVLSVASVGAFAFGPIGPAGAGPVAAAAGIPAVLGAATAIQVAMCLAVLAVPAVRRLTPPAPQRPADEVAEGAR</sequence>
<evidence type="ECO:0000256" key="1">
    <source>
        <dbReference type="SAM" id="SignalP"/>
    </source>
</evidence>
<dbReference type="Proteomes" id="UP000319213">
    <property type="component" value="Unassembled WGS sequence"/>
</dbReference>
<reference evidence="2 3" key="1">
    <citation type="submission" date="2019-06" db="EMBL/GenBank/DDBJ databases">
        <title>Sequencing the genomes of 1000 actinobacteria strains.</title>
        <authorList>
            <person name="Klenk H.-P."/>
        </authorList>
    </citation>
    <scope>NUCLEOTIDE SEQUENCE [LARGE SCALE GENOMIC DNA]</scope>
    <source>
        <strain evidence="2 3">DSM 43186</strain>
    </source>
</reference>
<feature type="signal peptide" evidence="1">
    <location>
        <begin position="1"/>
        <end position="20"/>
    </location>
</feature>
<organism evidence="2 3">
    <name type="scientific">Thermopolyspora flexuosa</name>
    <dbReference type="NCBI Taxonomy" id="103836"/>
    <lineage>
        <taxon>Bacteria</taxon>
        <taxon>Bacillati</taxon>
        <taxon>Actinomycetota</taxon>
        <taxon>Actinomycetes</taxon>
        <taxon>Streptosporangiales</taxon>
        <taxon>Streptosporangiaceae</taxon>
        <taxon>Thermopolyspora</taxon>
    </lineage>
</organism>
<dbReference type="RefSeq" id="WP_142259163.1">
    <property type="nucleotide sequence ID" value="NZ_BMPV01000007.1"/>
</dbReference>
<proteinExistence type="predicted"/>
<keyword evidence="1" id="KW-0732">Signal</keyword>
<comment type="caution">
    <text evidence="2">The sequence shown here is derived from an EMBL/GenBank/DDBJ whole genome shotgun (WGS) entry which is preliminary data.</text>
</comment>
<evidence type="ECO:0008006" key="4">
    <source>
        <dbReference type="Google" id="ProtNLM"/>
    </source>
</evidence>
<dbReference type="SUPFAM" id="SSF103473">
    <property type="entry name" value="MFS general substrate transporter"/>
    <property type="match status" value="1"/>
</dbReference>
<feature type="chain" id="PRO_5039591845" description="MFS transporter" evidence="1">
    <location>
        <begin position="21"/>
        <end position="108"/>
    </location>
</feature>
<dbReference type="InterPro" id="IPR036259">
    <property type="entry name" value="MFS_trans_sf"/>
</dbReference>
<dbReference type="AlphaFoldDB" id="A0A543IWZ2"/>